<reference evidence="1" key="1">
    <citation type="submission" date="2023-04" db="EMBL/GenBank/DDBJ databases">
        <title>Draft Genome sequencing of Naganishia species isolated from polar environments using Oxford Nanopore Technology.</title>
        <authorList>
            <person name="Leo P."/>
            <person name="Venkateswaran K."/>
        </authorList>
    </citation>
    <scope>NUCLEOTIDE SEQUENCE</scope>
    <source>
        <strain evidence="1">MNA-CCFEE 5262</strain>
    </source>
</reference>
<sequence length="162" mass="17824">MDAATIRDINAFYKQGLKAPLMVGKRGREAIVDWEDDRSPGEWIKLLRDRWRGLIADAIEQGHDHLFEYTNTSDALALFPLSAAIRFAAGKTCTAPLIDFLCSPAGITFAAQGQGVDGADGRRIVNVKVLTVAQSLAWFDGDGDDRDVEGRIRPWDSDYVIG</sequence>
<gene>
    <name evidence="1" type="ORF">QFC20_005976</name>
</gene>
<protein>
    <submittedName>
        <fullName evidence="1">Uncharacterized protein</fullName>
    </submittedName>
</protein>
<keyword evidence="2" id="KW-1185">Reference proteome</keyword>
<proteinExistence type="predicted"/>
<organism evidence="1 2">
    <name type="scientific">Naganishia adeliensis</name>
    <dbReference type="NCBI Taxonomy" id="92952"/>
    <lineage>
        <taxon>Eukaryota</taxon>
        <taxon>Fungi</taxon>
        <taxon>Dikarya</taxon>
        <taxon>Basidiomycota</taxon>
        <taxon>Agaricomycotina</taxon>
        <taxon>Tremellomycetes</taxon>
        <taxon>Filobasidiales</taxon>
        <taxon>Filobasidiaceae</taxon>
        <taxon>Naganishia</taxon>
    </lineage>
</organism>
<dbReference type="Proteomes" id="UP001230649">
    <property type="component" value="Unassembled WGS sequence"/>
</dbReference>
<comment type="caution">
    <text evidence="1">The sequence shown here is derived from an EMBL/GenBank/DDBJ whole genome shotgun (WGS) entry which is preliminary data.</text>
</comment>
<dbReference type="EMBL" id="JASBWS010000094">
    <property type="protein sequence ID" value="KAJ9098351.1"/>
    <property type="molecule type" value="Genomic_DNA"/>
</dbReference>
<evidence type="ECO:0000313" key="1">
    <source>
        <dbReference type="EMBL" id="KAJ9098351.1"/>
    </source>
</evidence>
<accession>A0ACC2VIA9</accession>
<name>A0ACC2VIA9_9TREE</name>
<evidence type="ECO:0000313" key="2">
    <source>
        <dbReference type="Proteomes" id="UP001230649"/>
    </source>
</evidence>